<feature type="region of interest" description="Disordered" evidence="1">
    <location>
        <begin position="43"/>
        <end position="73"/>
    </location>
</feature>
<evidence type="ECO:0000313" key="2">
    <source>
        <dbReference type="EMBL" id="SCX56608.1"/>
    </source>
</evidence>
<feature type="region of interest" description="Disordered" evidence="1">
    <location>
        <begin position="128"/>
        <end position="206"/>
    </location>
</feature>
<feature type="compositionally biased region" description="Low complexity" evidence="1">
    <location>
        <begin position="153"/>
        <end position="174"/>
    </location>
</feature>
<accession>A0A1G4YUL9</accession>
<proteinExistence type="predicted"/>
<reference evidence="3" key="1">
    <citation type="submission" date="2016-10" db="EMBL/GenBank/DDBJ databases">
        <authorList>
            <person name="Varghese N."/>
            <person name="Submissions S."/>
        </authorList>
    </citation>
    <scope>NUCLEOTIDE SEQUENCE [LARGE SCALE GENOMIC DNA]</scope>
    <source>
        <strain evidence="3">DSM 45722</strain>
    </source>
</reference>
<dbReference type="Proteomes" id="UP000198981">
    <property type="component" value="Unassembled WGS sequence"/>
</dbReference>
<keyword evidence="3" id="KW-1185">Reference proteome</keyword>
<gene>
    <name evidence="2" type="ORF">SAMN03159343_3460</name>
</gene>
<evidence type="ECO:0000313" key="3">
    <source>
        <dbReference type="Proteomes" id="UP000198981"/>
    </source>
</evidence>
<dbReference type="RefSeq" id="WP_133379238.1">
    <property type="nucleotide sequence ID" value="NZ_FMUH01000006.1"/>
</dbReference>
<protein>
    <submittedName>
        <fullName evidence="2">Uncharacterized protein</fullName>
    </submittedName>
</protein>
<dbReference type="EMBL" id="FMUH01000006">
    <property type="protein sequence ID" value="SCX56608.1"/>
    <property type="molecule type" value="Genomic_DNA"/>
</dbReference>
<dbReference type="STRING" id="1960309.SAMN03159343_3460"/>
<dbReference type="AlphaFoldDB" id="A0A1G4YUL9"/>
<dbReference type="OrthoDB" id="5198325at2"/>
<organism evidence="2 3">
    <name type="scientific">Klenkia marina</name>
    <dbReference type="NCBI Taxonomy" id="1960309"/>
    <lineage>
        <taxon>Bacteria</taxon>
        <taxon>Bacillati</taxon>
        <taxon>Actinomycetota</taxon>
        <taxon>Actinomycetes</taxon>
        <taxon>Geodermatophilales</taxon>
        <taxon>Geodermatophilaceae</taxon>
        <taxon>Klenkia</taxon>
    </lineage>
</organism>
<name>A0A1G4YUL9_9ACTN</name>
<evidence type="ECO:0000256" key="1">
    <source>
        <dbReference type="SAM" id="MobiDB-lite"/>
    </source>
</evidence>
<sequence>MRTTPLLATAWAGAATVAVGLGFFAVGLLDADPVPASAATSVSPAAVTPSSSPPASPAPGSTAPEVSPAAPLTGQQVTAGGTVYGSCVDGVLQLGSAPAAGWEVDDSSGATAVELKAGDRRIHVTATCGPTGPVFTVAEGGDDSGGGGDDRPAVTPAPSAPAASPSPSASPSPTADDHGGSGGHGSDDDGGDDSGGHGSDGHGSDD</sequence>